<feature type="region of interest" description="Disordered" evidence="1">
    <location>
        <begin position="1"/>
        <end position="35"/>
    </location>
</feature>
<dbReference type="EMBL" id="BQNB010009211">
    <property type="protein sequence ID" value="GJS60296.1"/>
    <property type="molecule type" value="Genomic_DNA"/>
</dbReference>
<evidence type="ECO:0000256" key="1">
    <source>
        <dbReference type="SAM" id="MobiDB-lite"/>
    </source>
</evidence>
<proteinExistence type="predicted"/>
<reference evidence="2" key="1">
    <citation type="journal article" date="2022" name="Int. J. Mol. Sci.">
        <title>Draft Genome of Tanacetum Coccineum: Genomic Comparison of Closely Related Tanacetum-Family Plants.</title>
        <authorList>
            <person name="Yamashiro T."/>
            <person name="Shiraishi A."/>
            <person name="Nakayama K."/>
            <person name="Satake H."/>
        </authorList>
    </citation>
    <scope>NUCLEOTIDE SEQUENCE</scope>
</reference>
<comment type="caution">
    <text evidence="2">The sequence shown here is derived from an EMBL/GenBank/DDBJ whole genome shotgun (WGS) entry which is preliminary data.</text>
</comment>
<evidence type="ECO:0000313" key="3">
    <source>
        <dbReference type="Proteomes" id="UP001151760"/>
    </source>
</evidence>
<sequence length="219" mass="25704">EDDFEEPTHQEFETGVNDDQPEDEIHPHPDWFQKPIRIPSLDRDWNKTLPADHGPVQPCVRDESAQGKLSNLKIEERLAFSVSLRMFTRSIVIQRRVEDFQLGNKDKKNRLIRLDELHKFSDGTLDDVRTALDDRLKGIRMKYLPKTIWRQSDRERATAMIQAIDKRLKSRRIMQSLEMFVGGRPYEDSILQARNPVKEILLKLNLPDHRILKDRGEGT</sequence>
<organism evidence="2 3">
    <name type="scientific">Tanacetum coccineum</name>
    <dbReference type="NCBI Taxonomy" id="301880"/>
    <lineage>
        <taxon>Eukaryota</taxon>
        <taxon>Viridiplantae</taxon>
        <taxon>Streptophyta</taxon>
        <taxon>Embryophyta</taxon>
        <taxon>Tracheophyta</taxon>
        <taxon>Spermatophyta</taxon>
        <taxon>Magnoliopsida</taxon>
        <taxon>eudicotyledons</taxon>
        <taxon>Gunneridae</taxon>
        <taxon>Pentapetalae</taxon>
        <taxon>asterids</taxon>
        <taxon>campanulids</taxon>
        <taxon>Asterales</taxon>
        <taxon>Asteraceae</taxon>
        <taxon>Asteroideae</taxon>
        <taxon>Anthemideae</taxon>
        <taxon>Anthemidinae</taxon>
        <taxon>Tanacetum</taxon>
    </lineage>
</organism>
<keyword evidence="3" id="KW-1185">Reference proteome</keyword>
<protein>
    <submittedName>
        <fullName evidence="2">Uncharacterized protein</fullName>
    </submittedName>
</protein>
<accession>A0ABQ4X513</accession>
<reference evidence="2" key="2">
    <citation type="submission" date="2022-01" db="EMBL/GenBank/DDBJ databases">
        <authorList>
            <person name="Yamashiro T."/>
            <person name="Shiraishi A."/>
            <person name="Satake H."/>
            <person name="Nakayama K."/>
        </authorList>
    </citation>
    <scope>NUCLEOTIDE SEQUENCE</scope>
</reference>
<dbReference type="Proteomes" id="UP001151760">
    <property type="component" value="Unassembled WGS sequence"/>
</dbReference>
<gene>
    <name evidence="2" type="ORF">Tco_0655080</name>
</gene>
<evidence type="ECO:0000313" key="2">
    <source>
        <dbReference type="EMBL" id="GJS60296.1"/>
    </source>
</evidence>
<feature type="non-terminal residue" evidence="2">
    <location>
        <position position="1"/>
    </location>
</feature>
<name>A0ABQ4X513_9ASTR</name>
<feature type="compositionally biased region" description="Basic and acidic residues" evidence="1">
    <location>
        <begin position="1"/>
        <end position="12"/>
    </location>
</feature>